<dbReference type="SUPFAM" id="SSF56112">
    <property type="entry name" value="Protein kinase-like (PK-like)"/>
    <property type="match status" value="1"/>
</dbReference>
<organism evidence="2 3">
    <name type="scientific">Penicillium salamii</name>
    <dbReference type="NCBI Taxonomy" id="1612424"/>
    <lineage>
        <taxon>Eukaryota</taxon>
        <taxon>Fungi</taxon>
        <taxon>Dikarya</taxon>
        <taxon>Ascomycota</taxon>
        <taxon>Pezizomycotina</taxon>
        <taxon>Eurotiomycetes</taxon>
        <taxon>Eurotiomycetidae</taxon>
        <taxon>Eurotiales</taxon>
        <taxon>Aspergillaceae</taxon>
        <taxon>Penicillium</taxon>
    </lineage>
</organism>
<sequence length="319" mass="36818">MFDMRAQNANLSLPDPFLIRTHFRLTASLHLFHVGDVSPRDGPRPSLSLSRKSQMNLRYLWHFVPKVIRVQCYRVLIKIGELVFPPPFAGYLYRLPFGLYARRSPCPPSNEVEALRLVEQYTLIPSPLFVDEYQAETPVLIMTALPGKSLVQVYHRLSHPQRAQLSKDLKNVLLQLRHVPNRTLHAFANAHGGPLNETPLRLETYGPFELISDFNASLAYRCKRNETKEKISKVHARQYRSFFTHANLHPRNIIIENGCLSGIVNWDSAGFYPEYWGFTNIMYGARWNRAIESIMSDVLTEDSSYEEELAAEKLLWSDF</sequence>
<dbReference type="PANTHER" id="PTHR21310:SF15">
    <property type="entry name" value="AMINOGLYCOSIDE PHOSPHOTRANSFERASE DOMAIN-CONTAINING PROTEIN"/>
    <property type="match status" value="1"/>
</dbReference>
<dbReference type="PROSITE" id="PS50011">
    <property type="entry name" value="PROTEIN_KINASE_DOM"/>
    <property type="match status" value="1"/>
</dbReference>
<proteinExistence type="predicted"/>
<gene>
    <name evidence="2" type="ORF">PSALAMII_LOCUS4993</name>
</gene>
<evidence type="ECO:0000313" key="3">
    <source>
        <dbReference type="Proteomes" id="UP001152646"/>
    </source>
</evidence>
<dbReference type="AlphaFoldDB" id="A0A9W4J3E4"/>
<accession>A0A9W4J3E4</accession>
<dbReference type="InterPro" id="IPR051678">
    <property type="entry name" value="AGP_Transferase"/>
</dbReference>
<dbReference type="InterPro" id="IPR000719">
    <property type="entry name" value="Prot_kinase_dom"/>
</dbReference>
<dbReference type="Pfam" id="PF01636">
    <property type="entry name" value="APH"/>
    <property type="match status" value="1"/>
</dbReference>
<dbReference type="EMBL" id="CAJVPA010000182">
    <property type="protein sequence ID" value="CAG8371696.1"/>
    <property type="molecule type" value="Genomic_DNA"/>
</dbReference>
<dbReference type="Gene3D" id="3.90.1200.10">
    <property type="match status" value="1"/>
</dbReference>
<reference evidence="2" key="1">
    <citation type="submission" date="2021-07" db="EMBL/GenBank/DDBJ databases">
        <authorList>
            <person name="Branca A.L. A."/>
        </authorList>
    </citation>
    <scope>NUCLEOTIDE SEQUENCE</scope>
</reference>
<dbReference type="Proteomes" id="UP001152646">
    <property type="component" value="Unassembled WGS sequence"/>
</dbReference>
<dbReference type="OrthoDB" id="2906425at2759"/>
<dbReference type="GO" id="GO:0005524">
    <property type="term" value="F:ATP binding"/>
    <property type="evidence" value="ECO:0007669"/>
    <property type="project" value="InterPro"/>
</dbReference>
<dbReference type="InterPro" id="IPR011009">
    <property type="entry name" value="Kinase-like_dom_sf"/>
</dbReference>
<feature type="domain" description="Protein kinase" evidence="1">
    <location>
        <begin position="73"/>
        <end position="319"/>
    </location>
</feature>
<evidence type="ECO:0000259" key="1">
    <source>
        <dbReference type="PROSITE" id="PS50011"/>
    </source>
</evidence>
<evidence type="ECO:0000313" key="2">
    <source>
        <dbReference type="EMBL" id="CAG8371696.1"/>
    </source>
</evidence>
<protein>
    <recommendedName>
        <fullName evidence="1">Protein kinase domain-containing protein</fullName>
    </recommendedName>
</protein>
<dbReference type="InterPro" id="IPR002575">
    <property type="entry name" value="Aminoglycoside_PTrfase"/>
</dbReference>
<dbReference type="GO" id="GO:0004672">
    <property type="term" value="F:protein kinase activity"/>
    <property type="evidence" value="ECO:0007669"/>
    <property type="project" value="InterPro"/>
</dbReference>
<dbReference type="PANTHER" id="PTHR21310">
    <property type="entry name" value="AMINOGLYCOSIDE PHOSPHOTRANSFERASE-RELATED-RELATED"/>
    <property type="match status" value="1"/>
</dbReference>
<name>A0A9W4J3E4_9EURO</name>
<comment type="caution">
    <text evidence="2">The sequence shown here is derived from an EMBL/GenBank/DDBJ whole genome shotgun (WGS) entry which is preliminary data.</text>
</comment>